<comment type="caution">
    <text evidence="2">The sequence shown here is derived from an EMBL/GenBank/DDBJ whole genome shotgun (WGS) entry which is preliminary data.</text>
</comment>
<gene>
    <name evidence="2" type="ORF">GKZ28_27330</name>
</gene>
<evidence type="ECO:0000259" key="1">
    <source>
        <dbReference type="PROSITE" id="PS51192"/>
    </source>
</evidence>
<evidence type="ECO:0000313" key="2">
    <source>
        <dbReference type="EMBL" id="MVX67341.1"/>
    </source>
</evidence>
<dbReference type="SUPFAM" id="SSF52540">
    <property type="entry name" value="P-loop containing nucleoside triphosphate hydrolases"/>
    <property type="match status" value="1"/>
</dbReference>
<protein>
    <recommendedName>
        <fullName evidence="1">Helicase ATP-binding domain-containing protein</fullName>
    </recommendedName>
</protein>
<name>A0A964W597_9CLOT</name>
<dbReference type="Proteomes" id="UP000656077">
    <property type="component" value="Unassembled WGS sequence"/>
</dbReference>
<evidence type="ECO:0000313" key="3">
    <source>
        <dbReference type="Proteomes" id="UP000656077"/>
    </source>
</evidence>
<proteinExistence type="predicted"/>
<dbReference type="AlphaFoldDB" id="A0A964W597"/>
<dbReference type="PROSITE" id="PS51192">
    <property type="entry name" value="HELICASE_ATP_BIND_1"/>
    <property type="match status" value="1"/>
</dbReference>
<feature type="domain" description="Helicase ATP-binding" evidence="1">
    <location>
        <begin position="458"/>
        <end position="739"/>
    </location>
</feature>
<accession>A0A964W597</accession>
<dbReference type="EMBL" id="WSRQ01000123">
    <property type="protein sequence ID" value="MVX67341.1"/>
    <property type="molecule type" value="Genomic_DNA"/>
</dbReference>
<reference evidence="2" key="1">
    <citation type="submission" date="2019-12" db="EMBL/GenBank/DDBJ databases">
        <title>Microbes associate with the intestines of laboratory mice.</title>
        <authorList>
            <person name="Navarre W."/>
            <person name="Wong E."/>
        </authorList>
    </citation>
    <scope>NUCLEOTIDE SEQUENCE</scope>
    <source>
        <strain evidence="2">NM79_F5</strain>
    </source>
</reference>
<organism evidence="2 3">
    <name type="scientific">Clostridium chromiireducens</name>
    <dbReference type="NCBI Taxonomy" id="225345"/>
    <lineage>
        <taxon>Bacteria</taxon>
        <taxon>Bacillati</taxon>
        <taxon>Bacillota</taxon>
        <taxon>Clostridia</taxon>
        <taxon>Eubacteriales</taxon>
        <taxon>Clostridiaceae</taxon>
        <taxon>Clostridium</taxon>
    </lineage>
</organism>
<dbReference type="Gene3D" id="3.40.50.300">
    <property type="entry name" value="P-loop containing nucleotide triphosphate hydrolases"/>
    <property type="match status" value="1"/>
</dbReference>
<dbReference type="InterPro" id="IPR014001">
    <property type="entry name" value="Helicase_ATP-bd"/>
</dbReference>
<sequence length="938" mass="107503">MAIIRVTLDTEKFTTKPSGNTTGKIQSRFKTDYDKYIAEITPLALLYEVGRQGRSWKPAIFNGEGTGNAHFKELHVLGIDIDDVDNWTIADTIETLNTYNLDYTGIYKTFSYQENKQKHRIIFELPAIVNDKRLVTLLYLLFMEVLPADKQCKDPARLFFGGNNEPIVGTNKPLDLGNLYYAFCDKMSSLPSSNKTKKLQEIGSKCGINIVNGQLDIKVSAIDGKVANNFSSTVIPYLYIKNYCETEKSCHLLFPNFQIPSLQYKTRGRRTAVYEDVEKSYIPISETLNYGTEKIDMNKLANSCHLLDDVLYGGYWAYHNQLRLLLYNIHPIKGAVKSVINSMIYNSHGDKSYVHRIKNVVNTAIKNEYVPENCSSDNCPHYNDCSIINKGYKNLNSYYTDEKLKHVNFIEDVWDLEDKFGQTPTDIVELIGFPEKVELKTMEKDFKIAFDNYFTSLSREDNKNSLILLKAPTGLGKTEALINSNWDKFSGKRVAIAVPTHKLKEELAERFMNKGLRVATKPEKVLIKDEQSEKHIQNLFEIGHSKASLLYHKHLKDNIDIPEYSNYLNQFEQFKQADIVITTHADILLNKADNYDAIIVDEDILLSSLETGVVAIKSIKASLLLLQDELDFDVPLINAMLDFINDDNSIVLDLRFSENILKKQFKYVENIVESSNPDSNLLKFISSEYLVKEKNYKGDFIYYGKRRELPNCPIMVLSASALNEVYQRTYYLERNVIFHDLNIVKDSGNLLQDLTLSFSRTNFTNKGIEAIEHIKDLLQILGKNLTDYTVLTFKSAIDNFKEVGFNVVEDIYFGNTTGYDSLNGKNLIVAGTPHIPSGNIKIASLLLFHYMFNNQSIEIAEEMNTQKRYQINGVLIRFPSYDNCYIRLTQFYLVQTELLQAVGRARLNRNKNNEVLLFSNFPLQETHSFYMDRKCIKG</sequence>
<dbReference type="InterPro" id="IPR027417">
    <property type="entry name" value="P-loop_NTPase"/>
</dbReference>
<dbReference type="RefSeq" id="WP_160361749.1">
    <property type="nucleotide sequence ID" value="NZ_WSRQ01000123.1"/>
</dbReference>